<evidence type="ECO:0000259" key="3">
    <source>
        <dbReference type="Pfam" id="PF20981"/>
    </source>
</evidence>
<dbReference type="GO" id="GO:0000244">
    <property type="term" value="P:spliceosomal tri-snRNP complex assembly"/>
    <property type="evidence" value="ECO:0007669"/>
    <property type="project" value="TreeGrafter"/>
</dbReference>
<dbReference type="GeneID" id="24423155"/>
<comment type="similarity">
    <text evidence="1">Belongs to the AAR2 family.</text>
</comment>
<dbReference type="InterPro" id="IPR038516">
    <property type="entry name" value="AAR2_N_sf"/>
</dbReference>
<keyword evidence="5" id="KW-1185">Reference proteome</keyword>
<dbReference type="VEuPathDB" id="PiroplasmaDB:BMR1_01G00370"/>
<dbReference type="InterPro" id="IPR038514">
    <property type="entry name" value="AAR2_C_sf"/>
</dbReference>
<organism evidence="4 5">
    <name type="scientific">Babesia microti (strain RI)</name>
    <dbReference type="NCBI Taxonomy" id="1133968"/>
    <lineage>
        <taxon>Eukaryota</taxon>
        <taxon>Sar</taxon>
        <taxon>Alveolata</taxon>
        <taxon>Apicomplexa</taxon>
        <taxon>Aconoidasida</taxon>
        <taxon>Piroplasmida</taxon>
        <taxon>Babesiidae</taxon>
        <taxon>Babesia</taxon>
    </lineage>
</organism>
<proteinExistence type="inferred from homology"/>
<evidence type="ECO:0000256" key="1">
    <source>
        <dbReference type="ARBA" id="ARBA00006281"/>
    </source>
</evidence>
<feature type="domain" description="AAR2 N-terminal" evidence="3">
    <location>
        <begin position="3"/>
        <end position="123"/>
    </location>
</feature>
<dbReference type="InterPro" id="IPR033648">
    <property type="entry name" value="AAR2_C"/>
</dbReference>
<evidence type="ECO:0000313" key="5">
    <source>
        <dbReference type="Proteomes" id="UP000002899"/>
    </source>
</evidence>
<evidence type="ECO:0000259" key="2">
    <source>
        <dbReference type="Pfam" id="PF05282"/>
    </source>
</evidence>
<dbReference type="PANTHER" id="PTHR12689">
    <property type="entry name" value="A1 CISTRON SPLICING FACTOR AAR2-RELATED"/>
    <property type="match status" value="1"/>
</dbReference>
<dbReference type="Gene3D" id="1.25.40.550">
    <property type="entry name" value="Aar2, C-terminal domain-like"/>
    <property type="match status" value="1"/>
</dbReference>
<dbReference type="PANTHER" id="PTHR12689:SF4">
    <property type="entry name" value="PROTEIN AAR2 HOMOLOG"/>
    <property type="match status" value="1"/>
</dbReference>
<accession>A0A1N6LWA9</accession>
<dbReference type="AlphaFoldDB" id="A0A1N6LWA9"/>
<evidence type="ECO:0000313" key="4">
    <source>
        <dbReference type="EMBL" id="SIO73162.1"/>
    </source>
</evidence>
<dbReference type="Pfam" id="PF05282">
    <property type="entry name" value="AAR2"/>
    <property type="match status" value="1"/>
</dbReference>
<reference evidence="4 5" key="2">
    <citation type="journal article" date="2013" name="PLoS ONE">
        <title>Whole genome mapping and re-organization of the nuclear and mitochondrial genomes of Babesia microti isolates.</title>
        <authorList>
            <person name="Cornillot E."/>
            <person name="Dassouli A."/>
            <person name="Garg A."/>
            <person name="Pachikara N."/>
            <person name="Randazzo S."/>
            <person name="Depoix D."/>
            <person name="Carcy B."/>
            <person name="Delbecq S."/>
            <person name="Frutos R."/>
            <person name="Silva J.C."/>
            <person name="Sutton R."/>
            <person name="Krause P.J."/>
            <person name="Mamoun C.B."/>
        </authorList>
    </citation>
    <scope>NUCLEOTIDE SEQUENCE [LARGE SCALE GENOMIC DNA]</scope>
    <source>
        <strain evidence="4 5">RI</strain>
    </source>
</reference>
<dbReference type="KEGG" id="bmic:BMR1_01G00370"/>
<dbReference type="Proteomes" id="UP000002899">
    <property type="component" value="Chromosome I"/>
</dbReference>
<dbReference type="Pfam" id="PF20981">
    <property type="entry name" value="AAR2_1st"/>
    <property type="match status" value="1"/>
</dbReference>
<reference evidence="4 5" key="3">
    <citation type="journal article" date="2016" name="Sci. Rep.">
        <title>Genome-wide diversity and gene expression profiling of Babesia microti isolates identify polymorphic genes that mediate host-pathogen interactions.</title>
        <authorList>
            <person name="Silva J.C."/>
            <person name="Cornillot E."/>
            <person name="McCracken C."/>
            <person name="Usmani-Brown S."/>
            <person name="Dwivedi A."/>
            <person name="Ifeonu O.O."/>
            <person name="Crabtree J."/>
            <person name="Gotia H.T."/>
            <person name="Virji A.Z."/>
            <person name="Reynes C."/>
            <person name="Colinge J."/>
            <person name="Kumar V."/>
            <person name="Lawres L."/>
            <person name="Pazzi J.E."/>
            <person name="Pablo J.V."/>
            <person name="Hung C."/>
            <person name="Brancato J."/>
            <person name="Kumari P."/>
            <person name="Orvis J."/>
            <person name="Tretina K."/>
            <person name="Chibucos M."/>
            <person name="Ott S."/>
            <person name="Sadzewicz L."/>
            <person name="Sengamalay N."/>
            <person name="Shetty A.C."/>
            <person name="Su Q."/>
            <person name="Tallon L."/>
            <person name="Fraser C.M."/>
            <person name="Frutos R."/>
            <person name="Molina D.M."/>
            <person name="Krause P.J."/>
            <person name="Ben Mamoun C."/>
        </authorList>
    </citation>
    <scope>NUCLEOTIDE SEQUENCE [LARGE SCALE GENOMIC DNA]</scope>
    <source>
        <strain evidence="4 5">RI</strain>
    </source>
</reference>
<dbReference type="OrthoDB" id="333064at2759"/>
<dbReference type="Gene3D" id="2.60.34.20">
    <property type="match status" value="1"/>
</dbReference>
<dbReference type="CDD" id="cd13777">
    <property type="entry name" value="Aar2_N"/>
    <property type="match status" value="1"/>
</dbReference>
<feature type="domain" description="AAR2 C-terminal" evidence="2">
    <location>
        <begin position="217"/>
        <end position="389"/>
    </location>
</feature>
<dbReference type="EMBL" id="FO082871">
    <property type="protein sequence ID" value="SIO73162.1"/>
    <property type="molecule type" value="Genomic_DNA"/>
</dbReference>
<protein>
    <submittedName>
        <fullName evidence="4">A1 cistron-splicing factor AAR2</fullName>
    </submittedName>
</protein>
<sequence length="401" mass="45596">MSLLLVELPLDEVIGLDFGFFRANNSICAVVELSTGPHYLYLTRDEVRYGHFVYITEGQIVVLQASKKLGVAFEQCADEERYVFGFKRGDFNSYMGRLSSEIVRPWKALTEFINKETIDRLQPLDHGTIASSTAPNNYTKESNKTSKINAKKSLDEYMASRITTNNISSYVNPNDHSIEGYKLAATQCDTGNSAKVENDTENGSKVVENFDGGVIYFTQIPSYRYGIKQNHGSNVTNIGMDKTWALDCMIKEFELVDGMKNKCGFKMAEYMDRPYMYIIAELQFAFVCLLMGHSYEALNQWKELFKLLCSCDSGITIYPEAFIAFGKCAYYQMAQLPGKEDLEMDNFLIECMTNFKDIIKSTDCVDIRLLKTMSNLEKMIKMKFGIELEEFCEDGPVVVEI</sequence>
<name>A0A1N6LWA9_BABMR</name>
<dbReference type="CDD" id="cd13778">
    <property type="entry name" value="Aar2_C"/>
    <property type="match status" value="1"/>
</dbReference>
<gene>
    <name evidence="4" type="ORF">BMR1_01G00370</name>
</gene>
<dbReference type="InterPro" id="IPR007946">
    <property type="entry name" value="AAR2"/>
</dbReference>
<reference evidence="4 5" key="1">
    <citation type="journal article" date="2012" name="Nucleic Acids Res.">
        <title>Sequencing of the smallest Apicomplexan genome from the human pathogen Babesia microti.</title>
        <authorList>
            <person name="Cornillot E."/>
            <person name="Hadj-Kaddour K."/>
            <person name="Dassouli A."/>
            <person name="Noel B."/>
            <person name="Ranwez V."/>
            <person name="Vacherie B."/>
            <person name="Augagneur Y."/>
            <person name="Bres V."/>
            <person name="Duclos A."/>
            <person name="Randazzo S."/>
            <person name="Carcy B."/>
            <person name="Debierre-Grockiego F."/>
            <person name="Delbecq S."/>
            <person name="Moubri-Menage K."/>
            <person name="Shams-Eldin H."/>
            <person name="Usmani-Brown S."/>
            <person name="Bringaud F."/>
            <person name="Wincker P."/>
            <person name="Vivares C.P."/>
            <person name="Schwarz R.T."/>
            <person name="Schetters T.P."/>
            <person name="Krause P.J."/>
            <person name="Gorenflot A."/>
            <person name="Berry V."/>
            <person name="Barbe V."/>
            <person name="Ben Mamoun C."/>
        </authorList>
    </citation>
    <scope>NUCLEOTIDE SEQUENCE [LARGE SCALE GENOMIC DNA]</scope>
    <source>
        <strain evidence="4 5">RI</strain>
    </source>
</reference>
<dbReference type="RefSeq" id="XP_021337273.1">
    <property type="nucleotide sequence ID" value="XM_021483033.1"/>
</dbReference>
<dbReference type="InterPro" id="IPR033647">
    <property type="entry name" value="Aar2_N"/>
</dbReference>